<feature type="region of interest" description="Disordered" evidence="1">
    <location>
        <begin position="1"/>
        <end position="25"/>
    </location>
</feature>
<name>A0ABD3LED0_EUCGL</name>
<organism evidence="3 4">
    <name type="scientific">Eucalyptus globulus</name>
    <name type="common">Tasmanian blue gum</name>
    <dbReference type="NCBI Taxonomy" id="34317"/>
    <lineage>
        <taxon>Eukaryota</taxon>
        <taxon>Viridiplantae</taxon>
        <taxon>Streptophyta</taxon>
        <taxon>Embryophyta</taxon>
        <taxon>Tracheophyta</taxon>
        <taxon>Spermatophyta</taxon>
        <taxon>Magnoliopsida</taxon>
        <taxon>eudicotyledons</taxon>
        <taxon>Gunneridae</taxon>
        <taxon>Pentapetalae</taxon>
        <taxon>rosids</taxon>
        <taxon>malvids</taxon>
        <taxon>Myrtales</taxon>
        <taxon>Myrtaceae</taxon>
        <taxon>Myrtoideae</taxon>
        <taxon>Eucalypteae</taxon>
        <taxon>Eucalyptus</taxon>
    </lineage>
</organism>
<reference evidence="3 4" key="1">
    <citation type="submission" date="2024-11" db="EMBL/GenBank/DDBJ databases">
        <title>Chromosome-level genome assembly of Eucalyptus globulus Labill. provides insights into its genome evolution.</title>
        <authorList>
            <person name="Li X."/>
        </authorList>
    </citation>
    <scope>NUCLEOTIDE SEQUENCE [LARGE SCALE GENOMIC DNA]</scope>
    <source>
        <strain evidence="3">CL2024</strain>
        <tissue evidence="3">Fresh tender leaves</tissue>
    </source>
</reference>
<dbReference type="AlphaFoldDB" id="A0ABD3LED0"/>
<proteinExistence type="predicted"/>
<evidence type="ECO:0000313" key="3">
    <source>
        <dbReference type="EMBL" id="KAL3750136.1"/>
    </source>
</evidence>
<dbReference type="InterPro" id="IPR056447">
    <property type="entry name" value="REV3_N"/>
</dbReference>
<sequence>MEEPLLPSEGEEGSQPSTAASGPEKDPAIFSVRIVSIDYYMARPIPGVDVCYSSFQGEKVNEVPVIRVDGSTPAGQKLAYMCIRLYPICMYHVQIFLSIQRLKGTHLQMLSL</sequence>
<accession>A0ABD3LED0</accession>
<feature type="domain" description="DNA polymerase zeta catalytic subunit N-terminal" evidence="2">
    <location>
        <begin position="30"/>
        <end position="78"/>
    </location>
</feature>
<evidence type="ECO:0000313" key="4">
    <source>
        <dbReference type="Proteomes" id="UP001634007"/>
    </source>
</evidence>
<protein>
    <recommendedName>
        <fullName evidence="2">DNA polymerase zeta catalytic subunit N-terminal domain-containing protein</fullName>
    </recommendedName>
</protein>
<evidence type="ECO:0000256" key="1">
    <source>
        <dbReference type="SAM" id="MobiDB-lite"/>
    </source>
</evidence>
<dbReference type="Pfam" id="PF24065">
    <property type="entry name" value="REV3_N"/>
    <property type="match status" value="1"/>
</dbReference>
<dbReference type="Proteomes" id="UP001634007">
    <property type="component" value="Unassembled WGS sequence"/>
</dbReference>
<dbReference type="PANTHER" id="PTHR45812:SF1">
    <property type="entry name" value="DNA POLYMERASE ZETA CATALYTIC SUBUNIT"/>
    <property type="match status" value="1"/>
</dbReference>
<dbReference type="EMBL" id="JBJKBG010000002">
    <property type="protein sequence ID" value="KAL3750136.1"/>
    <property type="molecule type" value="Genomic_DNA"/>
</dbReference>
<dbReference type="InterPro" id="IPR030559">
    <property type="entry name" value="PolZ_Rev3"/>
</dbReference>
<gene>
    <name evidence="3" type="ORF">ACJRO7_011158</name>
</gene>
<keyword evidence="4" id="KW-1185">Reference proteome</keyword>
<dbReference type="PANTHER" id="PTHR45812">
    <property type="entry name" value="DNA POLYMERASE ZETA CATALYTIC SUBUNIT"/>
    <property type="match status" value="1"/>
</dbReference>
<comment type="caution">
    <text evidence="3">The sequence shown here is derived from an EMBL/GenBank/DDBJ whole genome shotgun (WGS) entry which is preliminary data.</text>
</comment>
<evidence type="ECO:0000259" key="2">
    <source>
        <dbReference type="Pfam" id="PF24065"/>
    </source>
</evidence>